<comment type="caution">
    <text evidence="3">The sequence shown here is derived from an EMBL/GenBank/DDBJ whole genome shotgun (WGS) entry which is preliminary data.</text>
</comment>
<name>A0AAN9LFV2_PHACN</name>
<accession>A0AAN9LFV2</accession>
<dbReference type="EMBL" id="JAYMYR010000010">
    <property type="protein sequence ID" value="KAK7335245.1"/>
    <property type="molecule type" value="Genomic_DNA"/>
</dbReference>
<evidence type="ECO:0000313" key="3">
    <source>
        <dbReference type="EMBL" id="KAK7335245.1"/>
    </source>
</evidence>
<organism evidence="3 5">
    <name type="scientific">Phaseolus coccineus</name>
    <name type="common">Scarlet runner bean</name>
    <name type="synonym">Phaseolus multiflorus</name>
    <dbReference type="NCBI Taxonomy" id="3886"/>
    <lineage>
        <taxon>Eukaryota</taxon>
        <taxon>Viridiplantae</taxon>
        <taxon>Streptophyta</taxon>
        <taxon>Embryophyta</taxon>
        <taxon>Tracheophyta</taxon>
        <taxon>Spermatophyta</taxon>
        <taxon>Magnoliopsida</taxon>
        <taxon>eudicotyledons</taxon>
        <taxon>Gunneridae</taxon>
        <taxon>Pentapetalae</taxon>
        <taxon>rosids</taxon>
        <taxon>fabids</taxon>
        <taxon>Fabales</taxon>
        <taxon>Fabaceae</taxon>
        <taxon>Papilionoideae</taxon>
        <taxon>50 kb inversion clade</taxon>
        <taxon>NPAAA clade</taxon>
        <taxon>indigoferoid/millettioid clade</taxon>
        <taxon>Phaseoleae</taxon>
        <taxon>Phaseolus</taxon>
    </lineage>
</organism>
<reference evidence="3 5" key="1">
    <citation type="submission" date="2024-01" db="EMBL/GenBank/DDBJ databases">
        <title>The genomes of 5 underutilized Papilionoideae crops provide insights into root nodulation and disease resistanc.</title>
        <authorList>
            <person name="Jiang F."/>
        </authorList>
    </citation>
    <scope>NUCLEOTIDE SEQUENCE [LARGE SCALE GENOMIC DNA]</scope>
    <source>
        <strain evidence="3">JINMINGXINNONG_FW02</strain>
        <tissue evidence="3">Leaves</tissue>
    </source>
</reference>
<dbReference type="EMBL" id="JAYMYR010000012">
    <property type="protein sequence ID" value="KAK7331532.1"/>
    <property type="molecule type" value="Genomic_DNA"/>
</dbReference>
<gene>
    <name evidence="4" type="ORF">VNO80_10225</name>
    <name evidence="2" type="ORF">VNO80_27020</name>
    <name evidence="3" type="ORF">VNO80_27022</name>
    <name evidence="1" type="ORF">VNO80_31209</name>
</gene>
<dbReference type="AlphaFoldDB" id="A0AAN9LFV2"/>
<evidence type="ECO:0000313" key="1">
    <source>
        <dbReference type="EMBL" id="KAK7331532.1"/>
    </source>
</evidence>
<dbReference type="EMBL" id="JAYMYR010000004">
    <property type="protein sequence ID" value="KAK7368201.1"/>
    <property type="molecule type" value="Genomic_DNA"/>
</dbReference>
<evidence type="ECO:0000313" key="2">
    <source>
        <dbReference type="EMBL" id="KAK7335243.1"/>
    </source>
</evidence>
<evidence type="ECO:0000313" key="5">
    <source>
        <dbReference type="Proteomes" id="UP001374584"/>
    </source>
</evidence>
<sequence>MSTCLAPWRCPHASRAPATFACLSRPGDARMPQAPAMPACLTPGDARVPHARRCPHASRPGDARMPHAPAMPACLTPGDDRRHALLKVPHCTMLRPSFGDHVYPRRQATRYTTGDRRSGAIKATGDHVPEKSEIAYSFNYGDLVDF</sequence>
<proteinExistence type="predicted"/>
<protein>
    <submittedName>
        <fullName evidence="3">Uncharacterized protein</fullName>
    </submittedName>
</protein>
<dbReference type="Proteomes" id="UP001374584">
    <property type="component" value="Unassembled WGS sequence"/>
</dbReference>
<dbReference type="EMBL" id="JAYMYR010000010">
    <property type="protein sequence ID" value="KAK7335243.1"/>
    <property type="molecule type" value="Genomic_DNA"/>
</dbReference>
<keyword evidence="5" id="KW-1185">Reference proteome</keyword>
<evidence type="ECO:0000313" key="4">
    <source>
        <dbReference type="EMBL" id="KAK7368201.1"/>
    </source>
</evidence>